<evidence type="ECO:0000313" key="2">
    <source>
        <dbReference type="EMBL" id="CAJ1935515.1"/>
    </source>
</evidence>
<sequence length="262" mass="28868">MPTTRSGMNSTPTPPAGAANQPASPANTTVGSITVQPGNTFASLEFAVTVLFQASLDSPLRRALCRDGCVNFMDLLGYKEAELLNLKYNTPILDAKGVDTGQTQLTQLERPCCAIIWALHGYAYLRENVHRDLITPINCMNIDTKAFQNYRSLWDTLGESISMACHGGSKSDAAKVVHDSAPRKEVVQNQMMGLPEDLAITIFLGDHGRDHCCNHSDFIWPLCTKSCRTMMQVVAMDVCLWTTPRRISYNHDLTSFGNSRLP</sequence>
<feature type="region of interest" description="Disordered" evidence="1">
    <location>
        <begin position="1"/>
        <end position="30"/>
    </location>
</feature>
<protein>
    <submittedName>
        <fullName evidence="2">Uncharacterized protein</fullName>
    </submittedName>
</protein>
<reference evidence="2" key="1">
    <citation type="submission" date="2023-08" db="EMBL/GenBank/DDBJ databases">
        <authorList>
            <person name="Audoor S."/>
            <person name="Bilcke G."/>
        </authorList>
    </citation>
    <scope>NUCLEOTIDE SEQUENCE</scope>
</reference>
<dbReference type="Proteomes" id="UP001295423">
    <property type="component" value="Unassembled WGS sequence"/>
</dbReference>
<evidence type="ECO:0000256" key="1">
    <source>
        <dbReference type="SAM" id="MobiDB-lite"/>
    </source>
</evidence>
<keyword evidence="3" id="KW-1185">Reference proteome</keyword>
<dbReference type="AlphaFoldDB" id="A0AAD2CJB3"/>
<dbReference type="EMBL" id="CAKOGP040000480">
    <property type="protein sequence ID" value="CAJ1935515.1"/>
    <property type="molecule type" value="Genomic_DNA"/>
</dbReference>
<feature type="compositionally biased region" description="Polar residues" evidence="1">
    <location>
        <begin position="21"/>
        <end position="30"/>
    </location>
</feature>
<evidence type="ECO:0000313" key="3">
    <source>
        <dbReference type="Proteomes" id="UP001295423"/>
    </source>
</evidence>
<comment type="caution">
    <text evidence="2">The sequence shown here is derived from an EMBL/GenBank/DDBJ whole genome shotgun (WGS) entry which is preliminary data.</text>
</comment>
<accession>A0AAD2CJB3</accession>
<organism evidence="2 3">
    <name type="scientific">Cylindrotheca closterium</name>
    <dbReference type="NCBI Taxonomy" id="2856"/>
    <lineage>
        <taxon>Eukaryota</taxon>
        <taxon>Sar</taxon>
        <taxon>Stramenopiles</taxon>
        <taxon>Ochrophyta</taxon>
        <taxon>Bacillariophyta</taxon>
        <taxon>Bacillariophyceae</taxon>
        <taxon>Bacillariophycidae</taxon>
        <taxon>Bacillariales</taxon>
        <taxon>Bacillariaceae</taxon>
        <taxon>Cylindrotheca</taxon>
    </lineage>
</organism>
<feature type="compositionally biased region" description="Polar residues" evidence="1">
    <location>
        <begin position="1"/>
        <end position="11"/>
    </location>
</feature>
<proteinExistence type="predicted"/>
<gene>
    <name evidence="2" type="ORF">CYCCA115_LOCUS4790</name>
</gene>
<name>A0AAD2CJB3_9STRA</name>